<dbReference type="Proteomes" id="UP000255224">
    <property type="component" value="Unassembled WGS sequence"/>
</dbReference>
<proteinExistence type="predicted"/>
<dbReference type="AlphaFoldDB" id="A0A376DP97"/>
<protein>
    <submittedName>
        <fullName evidence="1">Uncharacterized protein</fullName>
    </submittedName>
</protein>
<evidence type="ECO:0000313" key="2">
    <source>
        <dbReference type="Proteomes" id="UP000255224"/>
    </source>
</evidence>
<evidence type="ECO:0000313" key="1">
    <source>
        <dbReference type="EMBL" id="STC93162.1"/>
    </source>
</evidence>
<sequence>MASKKYPIGVSVERTVNLFPINFVSPEGKKANPTK</sequence>
<dbReference type="EMBL" id="UFVQ01000003">
    <property type="protein sequence ID" value="STC93162.1"/>
    <property type="molecule type" value="Genomic_DNA"/>
</dbReference>
<gene>
    <name evidence="1" type="ORF">NCTC13533_00728</name>
</gene>
<reference evidence="1 2" key="1">
    <citation type="submission" date="2018-06" db="EMBL/GenBank/DDBJ databases">
        <authorList>
            <consortium name="Pathogen Informatics"/>
            <person name="Doyle S."/>
        </authorList>
    </citation>
    <scope>NUCLEOTIDE SEQUENCE [LARGE SCALE GENOMIC DNA]</scope>
    <source>
        <strain evidence="1 2">NCTC13533</strain>
    </source>
</reference>
<name>A0A376DP97_CHRCU</name>
<accession>A0A376DP97</accession>
<organism evidence="1 2">
    <name type="scientific">Chryseobacterium carnipullorum</name>
    <dbReference type="NCBI Taxonomy" id="1124835"/>
    <lineage>
        <taxon>Bacteria</taxon>
        <taxon>Pseudomonadati</taxon>
        <taxon>Bacteroidota</taxon>
        <taxon>Flavobacteriia</taxon>
        <taxon>Flavobacteriales</taxon>
        <taxon>Weeksellaceae</taxon>
        <taxon>Chryseobacterium group</taxon>
        <taxon>Chryseobacterium</taxon>
    </lineage>
</organism>